<dbReference type="SUPFAM" id="SSF47384">
    <property type="entry name" value="Homodimeric domain of signal transducing histidine kinase"/>
    <property type="match status" value="1"/>
</dbReference>
<evidence type="ECO:0000256" key="5">
    <source>
        <dbReference type="ARBA" id="ARBA00022553"/>
    </source>
</evidence>
<evidence type="ECO:0000256" key="4">
    <source>
        <dbReference type="ARBA" id="ARBA00022475"/>
    </source>
</evidence>
<keyword evidence="11" id="KW-0812">Transmembrane</keyword>
<dbReference type="PROSITE" id="PS50109">
    <property type="entry name" value="HIS_KIN"/>
    <property type="match status" value="1"/>
</dbReference>
<dbReference type="InterPro" id="IPR050980">
    <property type="entry name" value="2C_sensor_his_kinase"/>
</dbReference>
<evidence type="ECO:0000256" key="8">
    <source>
        <dbReference type="ARBA" id="ARBA00022777"/>
    </source>
</evidence>
<dbReference type="Gene3D" id="3.30.450.20">
    <property type="entry name" value="PAS domain"/>
    <property type="match status" value="1"/>
</dbReference>
<feature type="domain" description="PAC" evidence="13">
    <location>
        <begin position="234"/>
        <end position="287"/>
    </location>
</feature>
<dbReference type="SMART" id="SM00387">
    <property type="entry name" value="HATPase_c"/>
    <property type="match status" value="1"/>
</dbReference>
<dbReference type="Pfam" id="PF02518">
    <property type="entry name" value="HATPase_c"/>
    <property type="match status" value="1"/>
</dbReference>
<organism evidence="14 15">
    <name type="scientific">Methanonatronarchaeum thermophilum</name>
    <dbReference type="NCBI Taxonomy" id="1927129"/>
    <lineage>
        <taxon>Archaea</taxon>
        <taxon>Methanobacteriati</taxon>
        <taxon>Methanobacteriota</taxon>
        <taxon>Methanonatronarchaeia</taxon>
        <taxon>Methanonatronarchaeales</taxon>
        <taxon>Methanonatronarchaeaceae</taxon>
        <taxon>Methanonatronarchaeum</taxon>
    </lineage>
</organism>
<keyword evidence="11" id="KW-1133">Transmembrane helix</keyword>
<dbReference type="AlphaFoldDB" id="A0A1Y3GDK9"/>
<evidence type="ECO:0000313" key="15">
    <source>
        <dbReference type="Proteomes" id="UP000195137"/>
    </source>
</evidence>
<dbReference type="InterPro" id="IPR000700">
    <property type="entry name" value="PAS-assoc_C"/>
</dbReference>
<name>A0A1Y3GDK9_9EURY</name>
<dbReference type="SUPFAM" id="SSF55785">
    <property type="entry name" value="PYP-like sensor domain (PAS domain)"/>
    <property type="match status" value="1"/>
</dbReference>
<evidence type="ECO:0000313" key="14">
    <source>
        <dbReference type="EMBL" id="OUJ19541.1"/>
    </source>
</evidence>
<feature type="transmembrane region" description="Helical" evidence="11">
    <location>
        <begin position="108"/>
        <end position="125"/>
    </location>
</feature>
<dbReference type="Proteomes" id="UP000195137">
    <property type="component" value="Unassembled WGS sequence"/>
</dbReference>
<dbReference type="EMBL" id="MRZU01000002">
    <property type="protein sequence ID" value="OUJ19541.1"/>
    <property type="molecule type" value="Genomic_DNA"/>
</dbReference>
<reference evidence="14 15" key="1">
    <citation type="submission" date="2016-12" db="EMBL/GenBank/DDBJ databases">
        <title>Discovery of methanogenic haloarchaea.</title>
        <authorList>
            <person name="Sorokin D.Y."/>
            <person name="Makarova K.S."/>
            <person name="Abbas B."/>
            <person name="Ferrer M."/>
            <person name="Golyshin P.N."/>
        </authorList>
    </citation>
    <scope>NUCLEOTIDE SEQUENCE [LARGE SCALE GENOMIC DNA]</scope>
    <source>
        <strain evidence="14">AMET1</strain>
    </source>
</reference>
<dbReference type="InterPro" id="IPR036890">
    <property type="entry name" value="HATPase_C_sf"/>
</dbReference>
<keyword evidence="6" id="KW-0808">Transferase</keyword>
<dbReference type="InterPro" id="IPR003661">
    <property type="entry name" value="HisK_dim/P_dom"/>
</dbReference>
<accession>A0A1Y3GDK9</accession>
<evidence type="ECO:0000256" key="6">
    <source>
        <dbReference type="ARBA" id="ARBA00022679"/>
    </source>
</evidence>
<evidence type="ECO:0000256" key="10">
    <source>
        <dbReference type="SAM" id="Coils"/>
    </source>
</evidence>
<evidence type="ECO:0000256" key="9">
    <source>
        <dbReference type="ARBA" id="ARBA00022840"/>
    </source>
</evidence>
<dbReference type="InterPro" id="IPR005467">
    <property type="entry name" value="His_kinase_dom"/>
</dbReference>
<keyword evidence="8 14" id="KW-0418">Kinase</keyword>
<feature type="transmembrane region" description="Helical" evidence="11">
    <location>
        <begin position="132"/>
        <end position="149"/>
    </location>
</feature>
<keyword evidence="10" id="KW-0175">Coiled coil</keyword>
<comment type="subcellular location">
    <subcellularLocation>
        <location evidence="2">Cell membrane</location>
        <topology evidence="2">Multi-pass membrane protein</topology>
    </subcellularLocation>
</comment>
<evidence type="ECO:0000256" key="2">
    <source>
        <dbReference type="ARBA" id="ARBA00004651"/>
    </source>
</evidence>
<sequence>MSLIKNRDPRLWLYELLNQYDRVSYYRVILFVAGFSYLFFGVFYTAYGLEDPMGTTSRLIATIILLSIFLLSYLFDIVKKQLTNLMYLVVFIGFTHLIYMSYLNDFSFNFGLSILIVGLIVNLIFKGTNKLKLFNLFIFLAVTIALFLSNPVVDIPIYLSGLFLILGGSYFLSRINHLNRVRLENLFQKSSIGLIELTNEGRILRANQKTNEILQTEKDGLSCNDLIEQIDLNYDEKHGIEKIKVNDKNIWIEYHLNPLNDLNGFHRYILSLNDITDKKKAEKRRNLVEELLEHDIKNKLMVMDGYIHLLKETNPSEKQTKHINKIEKTEDELKYLINNITLLKKADQIKKTKIDLTKTTEKTIEKLQHKLKQKNIKLETDLHNELQVNGNEILTEVIKNIIENAIQHSDCSKIRITTKKTNDKTILNIEDDGAGVPPKLQEKIFQQGYTSDREHGLGHGLYLSKKIIENIDGEIEYKDSELGGSNFQLKLKQKTNL</sequence>
<gene>
    <name evidence="14" type="ORF">AMET1_0212</name>
</gene>
<evidence type="ECO:0000256" key="1">
    <source>
        <dbReference type="ARBA" id="ARBA00000085"/>
    </source>
</evidence>
<dbReference type="SMART" id="SM00388">
    <property type="entry name" value="HisKA"/>
    <property type="match status" value="1"/>
</dbReference>
<feature type="transmembrane region" description="Helical" evidence="11">
    <location>
        <begin position="25"/>
        <end position="47"/>
    </location>
</feature>
<evidence type="ECO:0000259" key="12">
    <source>
        <dbReference type="PROSITE" id="PS50109"/>
    </source>
</evidence>
<dbReference type="PANTHER" id="PTHR44936:SF10">
    <property type="entry name" value="SENSOR PROTEIN RSTB"/>
    <property type="match status" value="1"/>
</dbReference>
<dbReference type="SUPFAM" id="SSF55874">
    <property type="entry name" value="ATPase domain of HSP90 chaperone/DNA topoisomerase II/histidine kinase"/>
    <property type="match status" value="1"/>
</dbReference>
<dbReference type="Pfam" id="PF00512">
    <property type="entry name" value="HisKA"/>
    <property type="match status" value="1"/>
</dbReference>
<keyword evidence="15" id="KW-1185">Reference proteome</keyword>
<dbReference type="PROSITE" id="PS50113">
    <property type="entry name" value="PAC"/>
    <property type="match status" value="1"/>
</dbReference>
<comment type="caution">
    <text evidence="14">The sequence shown here is derived from an EMBL/GenBank/DDBJ whole genome shotgun (WGS) entry which is preliminary data.</text>
</comment>
<keyword evidence="9" id="KW-0067">ATP-binding</keyword>
<protein>
    <recommendedName>
        <fullName evidence="3">histidine kinase</fullName>
        <ecNumber evidence="3">2.7.13.3</ecNumber>
    </recommendedName>
</protein>
<dbReference type="InterPro" id="IPR003594">
    <property type="entry name" value="HATPase_dom"/>
</dbReference>
<dbReference type="PANTHER" id="PTHR44936">
    <property type="entry name" value="SENSOR PROTEIN CREC"/>
    <property type="match status" value="1"/>
</dbReference>
<proteinExistence type="predicted"/>
<feature type="transmembrane region" description="Helical" evidence="11">
    <location>
        <begin position="59"/>
        <end position="78"/>
    </location>
</feature>
<evidence type="ECO:0000256" key="3">
    <source>
        <dbReference type="ARBA" id="ARBA00012438"/>
    </source>
</evidence>
<dbReference type="EC" id="2.7.13.3" evidence="3"/>
<feature type="domain" description="Histidine kinase" evidence="12">
    <location>
        <begin position="291"/>
        <end position="495"/>
    </location>
</feature>
<keyword evidence="11" id="KW-0472">Membrane</keyword>
<evidence type="ECO:0000259" key="13">
    <source>
        <dbReference type="PROSITE" id="PS50113"/>
    </source>
</evidence>
<feature type="transmembrane region" description="Helical" evidence="11">
    <location>
        <begin position="85"/>
        <end position="102"/>
    </location>
</feature>
<dbReference type="PRINTS" id="PR00344">
    <property type="entry name" value="BCTRLSENSOR"/>
</dbReference>
<keyword evidence="4" id="KW-1003">Cell membrane</keyword>
<keyword evidence="5" id="KW-0597">Phosphoprotein</keyword>
<keyword evidence="7" id="KW-0547">Nucleotide-binding</keyword>
<dbReference type="Gene3D" id="3.30.565.10">
    <property type="entry name" value="Histidine kinase-like ATPase, C-terminal domain"/>
    <property type="match status" value="1"/>
</dbReference>
<dbReference type="GO" id="GO:0005524">
    <property type="term" value="F:ATP binding"/>
    <property type="evidence" value="ECO:0007669"/>
    <property type="project" value="UniProtKB-KW"/>
</dbReference>
<dbReference type="InterPro" id="IPR035965">
    <property type="entry name" value="PAS-like_dom_sf"/>
</dbReference>
<feature type="coiled-coil region" evidence="10">
    <location>
        <begin position="326"/>
        <end position="377"/>
    </location>
</feature>
<dbReference type="GO" id="GO:0000155">
    <property type="term" value="F:phosphorelay sensor kinase activity"/>
    <property type="evidence" value="ECO:0007669"/>
    <property type="project" value="InterPro"/>
</dbReference>
<dbReference type="GO" id="GO:0005886">
    <property type="term" value="C:plasma membrane"/>
    <property type="evidence" value="ECO:0007669"/>
    <property type="project" value="UniProtKB-SubCell"/>
</dbReference>
<evidence type="ECO:0000256" key="11">
    <source>
        <dbReference type="SAM" id="Phobius"/>
    </source>
</evidence>
<comment type="catalytic activity">
    <reaction evidence="1">
        <text>ATP + protein L-histidine = ADP + protein N-phospho-L-histidine.</text>
        <dbReference type="EC" id="2.7.13.3"/>
    </reaction>
</comment>
<dbReference type="InterPro" id="IPR036097">
    <property type="entry name" value="HisK_dim/P_sf"/>
</dbReference>
<dbReference type="InterPro" id="IPR004358">
    <property type="entry name" value="Sig_transdc_His_kin-like_C"/>
</dbReference>
<evidence type="ECO:0000256" key="7">
    <source>
        <dbReference type="ARBA" id="ARBA00022741"/>
    </source>
</evidence>